<comment type="caution">
    <text evidence="2">The sequence shown here is derived from an EMBL/GenBank/DDBJ whole genome shotgun (WGS) entry which is preliminary data.</text>
</comment>
<dbReference type="InterPro" id="IPR054722">
    <property type="entry name" value="PolX-like_BBD"/>
</dbReference>
<organism evidence="2">
    <name type="scientific">Tanacetum cinerariifolium</name>
    <name type="common">Dalmatian daisy</name>
    <name type="synonym">Chrysanthemum cinerariifolium</name>
    <dbReference type="NCBI Taxonomy" id="118510"/>
    <lineage>
        <taxon>Eukaryota</taxon>
        <taxon>Viridiplantae</taxon>
        <taxon>Streptophyta</taxon>
        <taxon>Embryophyta</taxon>
        <taxon>Tracheophyta</taxon>
        <taxon>Spermatophyta</taxon>
        <taxon>Magnoliopsida</taxon>
        <taxon>eudicotyledons</taxon>
        <taxon>Gunneridae</taxon>
        <taxon>Pentapetalae</taxon>
        <taxon>asterids</taxon>
        <taxon>campanulids</taxon>
        <taxon>Asterales</taxon>
        <taxon>Asteraceae</taxon>
        <taxon>Asteroideae</taxon>
        <taxon>Anthemideae</taxon>
        <taxon>Anthemidinae</taxon>
        <taxon>Tanacetum</taxon>
    </lineage>
</organism>
<protein>
    <submittedName>
        <fullName evidence="2">Ribonuclease H-like domain-containing protein</fullName>
    </submittedName>
</protein>
<evidence type="ECO:0000313" key="2">
    <source>
        <dbReference type="EMBL" id="GFD39501.1"/>
    </source>
</evidence>
<evidence type="ECO:0000259" key="1">
    <source>
        <dbReference type="Pfam" id="PF22936"/>
    </source>
</evidence>
<dbReference type="AlphaFoldDB" id="A0A699W3N9"/>
<sequence>DSGCSRSMSGNKDKLEDYKDFDGGEVTFGGSTGKISEKGTIKTKTLNFENVLYVKELQHFNLISVS</sequence>
<feature type="non-terminal residue" evidence="2">
    <location>
        <position position="1"/>
    </location>
</feature>
<name>A0A699W3N9_TANCI</name>
<gene>
    <name evidence="2" type="ORF">Tci_911470</name>
</gene>
<dbReference type="EMBL" id="BKCJ011517500">
    <property type="protein sequence ID" value="GFD39501.1"/>
    <property type="molecule type" value="Genomic_DNA"/>
</dbReference>
<reference evidence="2" key="1">
    <citation type="journal article" date="2019" name="Sci. Rep.">
        <title>Draft genome of Tanacetum cinerariifolium, the natural source of mosquito coil.</title>
        <authorList>
            <person name="Yamashiro T."/>
            <person name="Shiraishi A."/>
            <person name="Satake H."/>
            <person name="Nakayama K."/>
        </authorList>
    </citation>
    <scope>NUCLEOTIDE SEQUENCE</scope>
</reference>
<proteinExistence type="predicted"/>
<dbReference type="Pfam" id="PF22936">
    <property type="entry name" value="Pol_BBD"/>
    <property type="match status" value="1"/>
</dbReference>
<feature type="domain" description="Retrovirus-related Pol polyprotein from transposon TNT 1-94-like beta-barrel" evidence="1">
    <location>
        <begin position="1"/>
        <end position="66"/>
    </location>
</feature>
<accession>A0A699W3N9</accession>